<dbReference type="AlphaFoldDB" id="A0A8C0W3N5"/>
<dbReference type="InterPro" id="IPR042128">
    <property type="entry name" value="NuoE_dom"/>
</dbReference>
<organism evidence="19">
    <name type="scientific">Castor canadensis</name>
    <name type="common">American beaver</name>
    <dbReference type="NCBI Taxonomy" id="51338"/>
    <lineage>
        <taxon>Eukaryota</taxon>
        <taxon>Metazoa</taxon>
        <taxon>Chordata</taxon>
        <taxon>Craniata</taxon>
        <taxon>Vertebrata</taxon>
        <taxon>Euteleostomi</taxon>
        <taxon>Mammalia</taxon>
        <taxon>Eutheria</taxon>
        <taxon>Euarchontoglires</taxon>
        <taxon>Glires</taxon>
        <taxon>Rodentia</taxon>
        <taxon>Castorimorpha</taxon>
        <taxon>Castoridae</taxon>
        <taxon>Castor</taxon>
    </lineage>
</organism>
<evidence type="ECO:0000256" key="7">
    <source>
        <dbReference type="ARBA" id="ARBA00022723"/>
    </source>
</evidence>
<evidence type="ECO:0000256" key="12">
    <source>
        <dbReference type="ARBA" id="ARBA00023027"/>
    </source>
</evidence>
<comment type="subunit">
    <text evidence="14">Core subunit of respiratory chain NADH dehydrogenase (Complex I) which is composed of 45 different subunits. This is a component of the flavoprotein-sulfur (FP) fragment of the enzyme.</text>
</comment>
<comment type="function">
    <text evidence="17">Core subunit of the mitochondrial membrane respiratory chain NADH dehydrogenase (Complex I) which catalyzes electron transfer from NADH through the respiratory chain, using ubiquinone as an electron acceptor. Parts of the peripheral arm of the enzyme, where the electrons from NADH are accepted by flavin mononucleotide (FMN) and then passed along a chain of iron-sulfur clusters by electron tunnelling to the final acceptor ubiquinone. Contains one iron-sulfur cluster.</text>
</comment>
<keyword evidence="5" id="KW-0249">Electron transport</keyword>
<evidence type="ECO:0000256" key="16">
    <source>
        <dbReference type="ARBA" id="ARBA00034078"/>
    </source>
</evidence>
<dbReference type="FunFam" id="3.40.30.10:FF:000022">
    <property type="entry name" value="NADH dehydrogenase flavoprotein 2, mitochondrial"/>
    <property type="match status" value="1"/>
</dbReference>
<accession>A0A8C0W3N5</accession>
<keyword evidence="7" id="KW-0479">Metal-binding</keyword>
<dbReference type="Ensembl" id="ENSCCNT00000003659.1">
    <property type="protein sequence ID" value="ENSCCNP00000002754.1"/>
    <property type="gene ID" value="ENSCCNG00000003002.1"/>
</dbReference>
<proteinExistence type="inferred from homology"/>
<dbReference type="CDD" id="cd03064">
    <property type="entry name" value="TRX_Fd_NuoE"/>
    <property type="match status" value="1"/>
</dbReference>
<keyword evidence="8" id="KW-0496">Mitochondrion</keyword>
<comment type="similarity">
    <text evidence="2">Belongs to the complex I 24 kDa subunit family.</text>
</comment>
<dbReference type="InterPro" id="IPR036249">
    <property type="entry name" value="Thioredoxin-like_sf"/>
</dbReference>
<evidence type="ECO:0000256" key="2">
    <source>
        <dbReference type="ARBA" id="ARBA00010643"/>
    </source>
</evidence>
<evidence type="ECO:0000313" key="19">
    <source>
        <dbReference type="Ensembl" id="ENSCCNP00000002754.1"/>
    </source>
</evidence>
<keyword evidence="9" id="KW-1278">Translocase</keyword>
<dbReference type="Pfam" id="PF01257">
    <property type="entry name" value="2Fe-2S_thioredx"/>
    <property type="match status" value="1"/>
</dbReference>
<keyword evidence="12" id="KW-0520">NAD</keyword>
<evidence type="ECO:0000256" key="4">
    <source>
        <dbReference type="ARBA" id="ARBA00021380"/>
    </source>
</evidence>
<protein>
    <recommendedName>
        <fullName evidence="4">NADH dehydrogenase [ubiquinone] flavoprotein 2, mitochondrial</fullName>
        <ecNumber evidence="3">7.1.1.2</ecNumber>
    </recommendedName>
    <alternativeName>
        <fullName evidence="15">NADH-ubiquinone oxidoreductase 24 kDa subunit</fullName>
    </alternativeName>
</protein>
<evidence type="ECO:0000256" key="17">
    <source>
        <dbReference type="ARBA" id="ARBA00045293"/>
    </source>
</evidence>
<evidence type="ECO:0000256" key="11">
    <source>
        <dbReference type="ARBA" id="ARBA00023014"/>
    </source>
</evidence>
<dbReference type="GO" id="GO:0005743">
    <property type="term" value="C:mitochondrial inner membrane"/>
    <property type="evidence" value="ECO:0007669"/>
    <property type="project" value="UniProtKB-SubCell"/>
</dbReference>
<evidence type="ECO:0000256" key="14">
    <source>
        <dbReference type="ARBA" id="ARBA00025820"/>
    </source>
</evidence>
<dbReference type="FunFam" id="1.10.10.1590:FF:000001">
    <property type="entry name" value="NADH-quinone oxidoreductase subunit E"/>
    <property type="match status" value="1"/>
</dbReference>
<evidence type="ECO:0000256" key="3">
    <source>
        <dbReference type="ARBA" id="ARBA00012944"/>
    </source>
</evidence>
<dbReference type="SUPFAM" id="SSF52833">
    <property type="entry name" value="Thioredoxin-like"/>
    <property type="match status" value="1"/>
</dbReference>
<dbReference type="GO" id="GO:0008137">
    <property type="term" value="F:NADH dehydrogenase (ubiquinone) activity"/>
    <property type="evidence" value="ECO:0007669"/>
    <property type="project" value="UniProtKB-EC"/>
</dbReference>
<evidence type="ECO:0000256" key="13">
    <source>
        <dbReference type="ARBA" id="ARBA00023075"/>
    </source>
</evidence>
<evidence type="ECO:0000256" key="6">
    <source>
        <dbReference type="ARBA" id="ARBA00022714"/>
    </source>
</evidence>
<evidence type="ECO:0000256" key="15">
    <source>
        <dbReference type="ARBA" id="ARBA00030583"/>
    </source>
</evidence>
<name>A0A8C0W3N5_CASCN</name>
<sequence length="242" mass="27037">MFFSLPLRFSEAGLVAQRIRRLRKRRIRNLHNSAVQNGAGGDLFVHRDTPENNLYTPFDFTPENCKRIEAIVKSHPEGHKAAAVIPVLDLAQKQNGWLPICAMNKVAEVLQVPPMTLYEVVTFYTMYNGKPVGKYDIQVCTIKSCMLRNSDSILYVGETTPDKLYTLTEVECLGACVNASVVQINDNYYEDLTSKDIEDIIDKLKAGKIPKPGPTSGLFLLEVKLGAYTLTTPPALFCDGFF</sequence>
<dbReference type="GO" id="GO:0006120">
    <property type="term" value="P:mitochondrial electron transport, NADH to ubiquinone"/>
    <property type="evidence" value="ECO:0007669"/>
    <property type="project" value="UniProtKB-ARBA"/>
</dbReference>
<evidence type="ECO:0000256" key="8">
    <source>
        <dbReference type="ARBA" id="ARBA00022792"/>
    </source>
</evidence>
<dbReference type="GO" id="GO:0046872">
    <property type="term" value="F:metal ion binding"/>
    <property type="evidence" value="ECO:0007669"/>
    <property type="project" value="UniProtKB-KW"/>
</dbReference>
<dbReference type="Gene3D" id="1.10.10.1590">
    <property type="entry name" value="NADH-quinone oxidoreductase subunit E"/>
    <property type="match status" value="1"/>
</dbReference>
<evidence type="ECO:0000256" key="9">
    <source>
        <dbReference type="ARBA" id="ARBA00022967"/>
    </source>
</evidence>
<comment type="cofactor">
    <cofactor evidence="16">
        <name>[2Fe-2S] cluster</name>
        <dbReference type="ChEBI" id="CHEBI:190135"/>
    </cofactor>
</comment>
<keyword evidence="5" id="KW-0679">Respiratory chain</keyword>
<dbReference type="PANTHER" id="PTHR10371:SF3">
    <property type="entry name" value="NADH DEHYDROGENASE [UBIQUINONE] FLAVOPROTEIN 2, MITOCHONDRIAL"/>
    <property type="match status" value="1"/>
</dbReference>
<keyword evidence="5" id="KW-0813">Transport</keyword>
<dbReference type="GO" id="GO:0051537">
    <property type="term" value="F:2 iron, 2 sulfur cluster binding"/>
    <property type="evidence" value="ECO:0007669"/>
    <property type="project" value="UniProtKB-KW"/>
</dbReference>
<evidence type="ECO:0000256" key="5">
    <source>
        <dbReference type="ARBA" id="ARBA00022660"/>
    </source>
</evidence>
<dbReference type="InterPro" id="IPR041921">
    <property type="entry name" value="NuoE_N"/>
</dbReference>
<dbReference type="EC" id="7.1.1.2" evidence="3"/>
<evidence type="ECO:0000256" key="18">
    <source>
        <dbReference type="ARBA" id="ARBA00048769"/>
    </source>
</evidence>
<evidence type="ECO:0000256" key="1">
    <source>
        <dbReference type="ARBA" id="ARBA00004443"/>
    </source>
</evidence>
<comment type="catalytic activity">
    <reaction evidence="18">
        <text>a ubiquinone + NADH + 5 H(+)(in) = a ubiquinol + NAD(+) + 4 H(+)(out)</text>
        <dbReference type="Rhea" id="RHEA:29091"/>
        <dbReference type="Rhea" id="RHEA-COMP:9565"/>
        <dbReference type="Rhea" id="RHEA-COMP:9566"/>
        <dbReference type="ChEBI" id="CHEBI:15378"/>
        <dbReference type="ChEBI" id="CHEBI:16389"/>
        <dbReference type="ChEBI" id="CHEBI:17976"/>
        <dbReference type="ChEBI" id="CHEBI:57540"/>
        <dbReference type="ChEBI" id="CHEBI:57945"/>
        <dbReference type="EC" id="7.1.1.2"/>
    </reaction>
    <physiologicalReaction direction="left-to-right" evidence="18">
        <dbReference type="Rhea" id="RHEA:29092"/>
    </physiologicalReaction>
</comment>
<evidence type="ECO:0000256" key="10">
    <source>
        <dbReference type="ARBA" id="ARBA00023004"/>
    </source>
</evidence>
<keyword evidence="13" id="KW-0830">Ubiquinone</keyword>
<keyword evidence="10" id="KW-0408">Iron</keyword>
<keyword evidence="6" id="KW-0001">2Fe-2S</keyword>
<dbReference type="PANTHER" id="PTHR10371">
    <property type="entry name" value="NADH DEHYDROGENASE UBIQUINONE FLAVOPROTEIN 2, MITOCHONDRIAL"/>
    <property type="match status" value="1"/>
</dbReference>
<dbReference type="Gene3D" id="3.40.30.10">
    <property type="entry name" value="Glutaredoxin"/>
    <property type="match status" value="1"/>
</dbReference>
<keyword evidence="8" id="KW-0472">Membrane</keyword>
<keyword evidence="8" id="KW-0999">Mitochondrion inner membrane</keyword>
<dbReference type="GO" id="GO:0045271">
    <property type="term" value="C:respiratory chain complex I"/>
    <property type="evidence" value="ECO:0007669"/>
    <property type="project" value="UniProtKB-ARBA"/>
</dbReference>
<keyword evidence="11" id="KW-0411">Iron-sulfur</keyword>
<comment type="subcellular location">
    <subcellularLocation>
        <location evidence="1">Mitochondrion inner membrane</location>
        <topology evidence="1">Peripheral membrane protein</topology>
        <orientation evidence="1">Matrix side</orientation>
    </subcellularLocation>
</comment>
<dbReference type="GO" id="GO:0003954">
    <property type="term" value="F:NADH dehydrogenase activity"/>
    <property type="evidence" value="ECO:0007669"/>
    <property type="project" value="TreeGrafter"/>
</dbReference>
<reference evidence="19" key="1">
    <citation type="submission" date="2023-09" db="UniProtKB">
        <authorList>
            <consortium name="Ensembl"/>
        </authorList>
    </citation>
    <scope>IDENTIFICATION</scope>
</reference>